<proteinExistence type="inferred from homology"/>
<keyword evidence="2" id="KW-0560">Oxidoreductase</keyword>
<name>A0A368VSP3_9BACL</name>
<dbReference type="Gene3D" id="3.40.50.720">
    <property type="entry name" value="NAD(P)-binding Rossmann-like Domain"/>
    <property type="match status" value="1"/>
</dbReference>
<dbReference type="OrthoDB" id="9783105at2"/>
<dbReference type="Gene3D" id="3.30.360.10">
    <property type="entry name" value="Dihydrodipicolinate Reductase, domain 2"/>
    <property type="match status" value="1"/>
</dbReference>
<evidence type="ECO:0000259" key="4">
    <source>
        <dbReference type="Pfam" id="PF22725"/>
    </source>
</evidence>
<feature type="domain" description="Gfo/Idh/MocA-like oxidoreductase N-terminal" evidence="3">
    <location>
        <begin position="11"/>
        <end position="119"/>
    </location>
</feature>
<dbReference type="AlphaFoldDB" id="A0A368VSP3"/>
<dbReference type="InterPro" id="IPR000683">
    <property type="entry name" value="Gfo/Idh/MocA-like_OxRdtase_N"/>
</dbReference>
<gene>
    <name evidence="5" type="ORF">DFP97_113160</name>
</gene>
<sequence>MNGPVLGGVYRLGIIGCAGIVERTLLEPAVYVPQIKVSAVANRTRAKAEQLARSYSIPKVYDDLQELLGDPEIDAVYIALSNELHTEWAIRALAAGKHVLVEKPIGLTEEDVRLLQMAKASTTDLKLIEGLMVSCHPWQSALRSIADSGRYGHLLRIDSRISLQARDRYIHNYRSDKAKGGGVFSDLGCYWLQFLQALIGLQAEEIWGKSDFTGPDGCDWTLQAGLRYAGGVEAICTTSFEMPYKAAHTIHFEKASVTVPDFFRSNIGFYRMKIRLEDSTNPVVLHDFEPMNYYVNQLNAFVETLNGFRKEMLHEALERVTMQQAILRDAEQRFQQTAPRGARA</sequence>
<reference evidence="5 6" key="1">
    <citation type="submission" date="2018-07" db="EMBL/GenBank/DDBJ databases">
        <title>Genomic Encyclopedia of Type Strains, Phase III (KMG-III): the genomes of soil and plant-associated and newly described type strains.</title>
        <authorList>
            <person name="Whitman W."/>
        </authorList>
    </citation>
    <scope>NUCLEOTIDE SEQUENCE [LARGE SCALE GENOMIC DNA]</scope>
    <source>
        <strain evidence="5 6">CECT 7506</strain>
    </source>
</reference>
<dbReference type="Pfam" id="PF01408">
    <property type="entry name" value="GFO_IDH_MocA"/>
    <property type="match status" value="1"/>
</dbReference>
<comment type="similarity">
    <text evidence="1">Belongs to the Gfo/Idh/MocA family.</text>
</comment>
<evidence type="ECO:0000256" key="2">
    <source>
        <dbReference type="ARBA" id="ARBA00023002"/>
    </source>
</evidence>
<dbReference type="Proteomes" id="UP000252415">
    <property type="component" value="Unassembled WGS sequence"/>
</dbReference>
<comment type="caution">
    <text evidence="5">The sequence shown here is derived from an EMBL/GenBank/DDBJ whole genome shotgun (WGS) entry which is preliminary data.</text>
</comment>
<dbReference type="GO" id="GO:0016491">
    <property type="term" value="F:oxidoreductase activity"/>
    <property type="evidence" value="ECO:0007669"/>
    <property type="project" value="UniProtKB-KW"/>
</dbReference>
<dbReference type="RefSeq" id="WP_114382068.1">
    <property type="nucleotide sequence ID" value="NZ_QPJD01000013.1"/>
</dbReference>
<dbReference type="GO" id="GO:0000166">
    <property type="term" value="F:nucleotide binding"/>
    <property type="evidence" value="ECO:0007669"/>
    <property type="project" value="InterPro"/>
</dbReference>
<dbReference type="InterPro" id="IPR050984">
    <property type="entry name" value="Gfo/Idh/MocA_domain"/>
</dbReference>
<evidence type="ECO:0000259" key="3">
    <source>
        <dbReference type="Pfam" id="PF01408"/>
    </source>
</evidence>
<dbReference type="SUPFAM" id="SSF51735">
    <property type="entry name" value="NAD(P)-binding Rossmann-fold domains"/>
    <property type="match status" value="1"/>
</dbReference>
<dbReference type="SUPFAM" id="SSF55347">
    <property type="entry name" value="Glyceraldehyde-3-phosphate dehydrogenase-like, C-terminal domain"/>
    <property type="match status" value="1"/>
</dbReference>
<dbReference type="InterPro" id="IPR055170">
    <property type="entry name" value="GFO_IDH_MocA-like_dom"/>
</dbReference>
<keyword evidence="6" id="KW-1185">Reference proteome</keyword>
<evidence type="ECO:0000313" key="5">
    <source>
        <dbReference type="EMBL" id="RCW43487.1"/>
    </source>
</evidence>
<organism evidence="5 6">
    <name type="scientific">Paenibacillus prosopidis</name>
    <dbReference type="NCBI Taxonomy" id="630520"/>
    <lineage>
        <taxon>Bacteria</taxon>
        <taxon>Bacillati</taxon>
        <taxon>Bacillota</taxon>
        <taxon>Bacilli</taxon>
        <taxon>Bacillales</taxon>
        <taxon>Paenibacillaceae</taxon>
        <taxon>Paenibacillus</taxon>
    </lineage>
</organism>
<dbReference type="PANTHER" id="PTHR22604:SF105">
    <property type="entry name" value="TRANS-1,2-DIHYDROBENZENE-1,2-DIOL DEHYDROGENASE"/>
    <property type="match status" value="1"/>
</dbReference>
<dbReference type="EMBL" id="QPJD01000013">
    <property type="protein sequence ID" value="RCW43487.1"/>
    <property type="molecule type" value="Genomic_DNA"/>
</dbReference>
<feature type="domain" description="GFO/IDH/MocA-like oxidoreductase" evidence="4">
    <location>
        <begin position="141"/>
        <end position="257"/>
    </location>
</feature>
<dbReference type="PANTHER" id="PTHR22604">
    <property type="entry name" value="OXIDOREDUCTASES"/>
    <property type="match status" value="1"/>
</dbReference>
<dbReference type="InterPro" id="IPR036291">
    <property type="entry name" value="NAD(P)-bd_dom_sf"/>
</dbReference>
<dbReference type="Pfam" id="PF22725">
    <property type="entry name" value="GFO_IDH_MocA_C3"/>
    <property type="match status" value="1"/>
</dbReference>
<accession>A0A368VSP3</accession>
<evidence type="ECO:0000256" key="1">
    <source>
        <dbReference type="ARBA" id="ARBA00010928"/>
    </source>
</evidence>
<evidence type="ECO:0000313" key="6">
    <source>
        <dbReference type="Proteomes" id="UP000252415"/>
    </source>
</evidence>
<protein>
    <submittedName>
        <fullName evidence="5">Putative dehydrogenase</fullName>
    </submittedName>
</protein>